<reference evidence="1" key="1">
    <citation type="submission" date="2021-03" db="EMBL/GenBank/DDBJ databases">
        <authorList>
            <consortium name="DOE Joint Genome Institute"/>
            <person name="Ahrendt S."/>
            <person name="Looney B.P."/>
            <person name="Miyauchi S."/>
            <person name="Morin E."/>
            <person name="Drula E."/>
            <person name="Courty P.E."/>
            <person name="Chicoki N."/>
            <person name="Fauchery L."/>
            <person name="Kohler A."/>
            <person name="Kuo A."/>
            <person name="Labutti K."/>
            <person name="Pangilinan J."/>
            <person name="Lipzen A."/>
            <person name="Riley R."/>
            <person name="Andreopoulos W."/>
            <person name="He G."/>
            <person name="Johnson J."/>
            <person name="Barry K.W."/>
            <person name="Grigoriev I.V."/>
            <person name="Nagy L."/>
            <person name="Hibbett D."/>
            <person name="Henrissat B."/>
            <person name="Matheny P.B."/>
            <person name="Labbe J."/>
            <person name="Martin F."/>
        </authorList>
    </citation>
    <scope>NUCLEOTIDE SEQUENCE</scope>
    <source>
        <strain evidence="1">HHB10654</strain>
    </source>
</reference>
<protein>
    <submittedName>
        <fullName evidence="1">Uncharacterized protein</fullName>
    </submittedName>
</protein>
<keyword evidence="2" id="KW-1185">Reference proteome</keyword>
<accession>A0ACB8SNG1</accession>
<comment type="caution">
    <text evidence="1">The sequence shown here is derived from an EMBL/GenBank/DDBJ whole genome shotgun (WGS) entry which is preliminary data.</text>
</comment>
<organism evidence="1 2">
    <name type="scientific">Artomyces pyxidatus</name>
    <dbReference type="NCBI Taxonomy" id="48021"/>
    <lineage>
        <taxon>Eukaryota</taxon>
        <taxon>Fungi</taxon>
        <taxon>Dikarya</taxon>
        <taxon>Basidiomycota</taxon>
        <taxon>Agaricomycotina</taxon>
        <taxon>Agaricomycetes</taxon>
        <taxon>Russulales</taxon>
        <taxon>Auriscalpiaceae</taxon>
        <taxon>Artomyces</taxon>
    </lineage>
</organism>
<reference evidence="1" key="2">
    <citation type="journal article" date="2022" name="New Phytol.">
        <title>Evolutionary transition to the ectomycorrhizal habit in the genomes of a hyperdiverse lineage of mushroom-forming fungi.</title>
        <authorList>
            <person name="Looney B."/>
            <person name="Miyauchi S."/>
            <person name="Morin E."/>
            <person name="Drula E."/>
            <person name="Courty P.E."/>
            <person name="Kohler A."/>
            <person name="Kuo A."/>
            <person name="LaButti K."/>
            <person name="Pangilinan J."/>
            <person name="Lipzen A."/>
            <person name="Riley R."/>
            <person name="Andreopoulos W."/>
            <person name="He G."/>
            <person name="Johnson J."/>
            <person name="Nolan M."/>
            <person name="Tritt A."/>
            <person name="Barry K.W."/>
            <person name="Grigoriev I.V."/>
            <person name="Nagy L.G."/>
            <person name="Hibbett D."/>
            <person name="Henrissat B."/>
            <person name="Matheny P.B."/>
            <person name="Labbe J."/>
            <person name="Martin F.M."/>
        </authorList>
    </citation>
    <scope>NUCLEOTIDE SEQUENCE</scope>
    <source>
        <strain evidence="1">HHB10654</strain>
    </source>
</reference>
<evidence type="ECO:0000313" key="2">
    <source>
        <dbReference type="Proteomes" id="UP000814140"/>
    </source>
</evidence>
<gene>
    <name evidence="1" type="ORF">BV25DRAFT_1994530</name>
</gene>
<evidence type="ECO:0000313" key="1">
    <source>
        <dbReference type="EMBL" id="KAI0058104.1"/>
    </source>
</evidence>
<dbReference type="Proteomes" id="UP000814140">
    <property type="component" value="Unassembled WGS sequence"/>
</dbReference>
<name>A0ACB8SNG1_9AGAM</name>
<sequence>MVQLRFRALRKLWLASIALTSLACIVVSLSLYGRYNPKADVCVLVAVPALCLMTSLSAIFAKQIFRSSIPHCVAIECIWTACLVPFDLILSLYGFSLRNEFVDGPAHMQFLVVQVLCWLLTALVFSYCSLIVDLSFLTAFTLDKDVWFRDITDSPSPFPLYHIVFSLRQSLCRLFGTTSAADEQPEKHTPHCLPGCDCNAKIAPSSPPSALPPIGFLSGQSRGDSSMSIGSARTTVPVRVPTAMERHNSIVVGFEV</sequence>
<dbReference type="EMBL" id="MU277239">
    <property type="protein sequence ID" value="KAI0058104.1"/>
    <property type="molecule type" value="Genomic_DNA"/>
</dbReference>
<proteinExistence type="predicted"/>